<keyword evidence="6 7" id="KW-0472">Membrane</keyword>
<organism evidence="9 10">
    <name type="scientific">Staphylococcus rostri</name>
    <dbReference type="NCBI Taxonomy" id="522262"/>
    <lineage>
        <taxon>Bacteria</taxon>
        <taxon>Bacillati</taxon>
        <taxon>Bacillota</taxon>
        <taxon>Bacilli</taxon>
        <taxon>Bacillales</taxon>
        <taxon>Staphylococcaceae</taxon>
        <taxon>Staphylococcus</taxon>
    </lineage>
</organism>
<comment type="subcellular location">
    <subcellularLocation>
        <location evidence="1">Cell membrane</location>
        <topology evidence="1">Multi-pass membrane protein</topology>
    </subcellularLocation>
</comment>
<dbReference type="PRINTS" id="PR01036">
    <property type="entry name" value="TCRTETB"/>
</dbReference>
<evidence type="ECO:0000256" key="4">
    <source>
        <dbReference type="ARBA" id="ARBA00022692"/>
    </source>
</evidence>
<evidence type="ECO:0000256" key="3">
    <source>
        <dbReference type="ARBA" id="ARBA00022475"/>
    </source>
</evidence>
<feature type="transmembrane region" description="Helical" evidence="7">
    <location>
        <begin position="80"/>
        <end position="104"/>
    </location>
</feature>
<feature type="transmembrane region" description="Helical" evidence="7">
    <location>
        <begin position="447"/>
        <end position="467"/>
    </location>
</feature>
<feature type="transmembrane region" description="Helical" evidence="7">
    <location>
        <begin position="405"/>
        <end position="427"/>
    </location>
</feature>
<proteinExistence type="predicted"/>
<sequence length="484" mass="52495">MTSSVQVSREQRNIIVAVMLISAFIAILNQTLLNTALPAIMKGLNIDESTSQWLVTGFMLVNGIMIPLTAYFMDRIPTRNLYLLAMGAFLIGSITAALAPSFLVLMIARVIQAMGAGIIMPLSQFTMFSLFPKDRRGFAMGLSGLVIQFAPAIGPTLSGVLVDHFSWRAPLYIVVVVAIIGYIFGMIYMRNFSETKEVVLDKISVVLSTFGFGLMLYSFSIAGSQGLEHPIVFVTLIISFVIIAIFILRQLKIDNPILNLHAFETRTFTLTSIASMIAFTAMVGPALLIPLYVQSSLGLSAMLSGLVVLPGAVINGIMSVVTGRLYDKLGARVLVIPGFAILLISTLMMAQLTANTAYWYVITFYTIRLFSVSLLMMPLNTAGINSLSNEMVSHGTAIMNTLRTIAGSMGTALMVTLMAIGASHYFAPTGMSSALAQREAMAAGVNLAFYITAGFVLVGFILSFFIYDRGKKAKKPKYKNVRHA</sequence>
<evidence type="ECO:0000313" key="10">
    <source>
        <dbReference type="Proteomes" id="UP000242752"/>
    </source>
</evidence>
<dbReference type="Gene3D" id="1.20.1720.10">
    <property type="entry name" value="Multidrug resistance protein D"/>
    <property type="match status" value="1"/>
</dbReference>
<dbReference type="NCBIfam" id="TIGR00711">
    <property type="entry name" value="efflux_EmrB"/>
    <property type="match status" value="1"/>
</dbReference>
<keyword evidence="10" id="KW-1185">Reference proteome</keyword>
<evidence type="ECO:0000256" key="1">
    <source>
        <dbReference type="ARBA" id="ARBA00004651"/>
    </source>
</evidence>
<dbReference type="GO" id="GO:0022857">
    <property type="term" value="F:transmembrane transporter activity"/>
    <property type="evidence" value="ECO:0007669"/>
    <property type="project" value="InterPro"/>
</dbReference>
<feature type="transmembrane region" description="Helical" evidence="7">
    <location>
        <begin position="53"/>
        <end position="73"/>
    </location>
</feature>
<keyword evidence="2" id="KW-0813">Transport</keyword>
<protein>
    <submittedName>
        <fullName evidence="9">MFS transporter</fullName>
    </submittedName>
</protein>
<feature type="transmembrane region" description="Helical" evidence="7">
    <location>
        <begin position="231"/>
        <end position="248"/>
    </location>
</feature>
<comment type="caution">
    <text evidence="9">The sequence shown here is derived from an EMBL/GenBank/DDBJ whole genome shotgun (WGS) entry which is preliminary data.</text>
</comment>
<accession>A0A2K3YUX9</accession>
<dbReference type="SUPFAM" id="SSF103473">
    <property type="entry name" value="MFS general substrate transporter"/>
    <property type="match status" value="1"/>
</dbReference>
<dbReference type="InterPro" id="IPR020846">
    <property type="entry name" value="MFS_dom"/>
</dbReference>
<dbReference type="PANTHER" id="PTHR42718">
    <property type="entry name" value="MAJOR FACILITATOR SUPERFAMILY MULTIDRUG TRANSPORTER MFSC"/>
    <property type="match status" value="1"/>
</dbReference>
<dbReference type="PANTHER" id="PTHR42718:SF24">
    <property type="entry name" value="MAJOR FACILITATOR SUPERFAMILY (MFS) PROFILE DOMAIN-CONTAINING PROTEIN"/>
    <property type="match status" value="1"/>
</dbReference>
<feature type="transmembrane region" description="Helical" evidence="7">
    <location>
        <begin position="138"/>
        <end position="157"/>
    </location>
</feature>
<dbReference type="GO" id="GO:0005886">
    <property type="term" value="C:plasma membrane"/>
    <property type="evidence" value="ECO:0007669"/>
    <property type="project" value="UniProtKB-SubCell"/>
</dbReference>
<reference evidence="9 10" key="1">
    <citation type="submission" date="2017-08" db="EMBL/GenBank/DDBJ databases">
        <title>Draft genome sequences of 64 type strains of genus Staph aureus.</title>
        <authorList>
            <person name="Cole K."/>
            <person name="Golubchik T."/>
            <person name="Russell J."/>
            <person name="Foster D."/>
            <person name="Llewelyn M."/>
            <person name="Wilson D."/>
            <person name="Crook D."/>
            <person name="Paul J."/>
        </authorList>
    </citation>
    <scope>NUCLEOTIDE SEQUENCE [LARGE SCALE GENOMIC DNA]</scope>
    <source>
        <strain evidence="9 10">DSM 21968</strain>
    </source>
</reference>
<name>A0A2K3YUX9_9STAP</name>
<evidence type="ECO:0000256" key="2">
    <source>
        <dbReference type="ARBA" id="ARBA00022448"/>
    </source>
</evidence>
<dbReference type="CDD" id="cd17503">
    <property type="entry name" value="MFS_LmrB_MDR_like"/>
    <property type="match status" value="1"/>
</dbReference>
<evidence type="ECO:0000313" key="9">
    <source>
        <dbReference type="EMBL" id="PNZ29400.1"/>
    </source>
</evidence>
<evidence type="ECO:0000256" key="6">
    <source>
        <dbReference type="ARBA" id="ARBA00023136"/>
    </source>
</evidence>
<dbReference type="InterPro" id="IPR036259">
    <property type="entry name" value="MFS_trans_sf"/>
</dbReference>
<dbReference type="InterPro" id="IPR011701">
    <property type="entry name" value="MFS"/>
</dbReference>
<dbReference type="OrthoDB" id="9816041at2"/>
<feature type="domain" description="Major facilitator superfamily (MFS) profile" evidence="8">
    <location>
        <begin position="15"/>
        <end position="471"/>
    </location>
</feature>
<dbReference type="Proteomes" id="UP000242752">
    <property type="component" value="Unassembled WGS sequence"/>
</dbReference>
<keyword evidence="4 7" id="KW-0812">Transmembrane</keyword>
<keyword evidence="5 7" id="KW-1133">Transmembrane helix</keyword>
<feature type="transmembrane region" description="Helical" evidence="7">
    <location>
        <begin position="358"/>
        <end position="384"/>
    </location>
</feature>
<dbReference type="AlphaFoldDB" id="A0A2K3YUX9"/>
<dbReference type="Gene3D" id="1.20.1250.20">
    <property type="entry name" value="MFS general substrate transporter like domains"/>
    <property type="match status" value="1"/>
</dbReference>
<feature type="transmembrane region" description="Helical" evidence="7">
    <location>
        <begin position="299"/>
        <end position="321"/>
    </location>
</feature>
<dbReference type="InterPro" id="IPR004638">
    <property type="entry name" value="EmrB-like"/>
</dbReference>
<gene>
    <name evidence="9" type="ORF">CD122_02620</name>
</gene>
<dbReference type="EMBL" id="PPRF01000016">
    <property type="protein sequence ID" value="PNZ29400.1"/>
    <property type="molecule type" value="Genomic_DNA"/>
</dbReference>
<keyword evidence="3" id="KW-1003">Cell membrane</keyword>
<feature type="transmembrane region" description="Helical" evidence="7">
    <location>
        <begin position="199"/>
        <end position="219"/>
    </location>
</feature>
<feature type="transmembrane region" description="Helical" evidence="7">
    <location>
        <begin position="268"/>
        <end position="293"/>
    </location>
</feature>
<evidence type="ECO:0000256" key="5">
    <source>
        <dbReference type="ARBA" id="ARBA00022989"/>
    </source>
</evidence>
<evidence type="ECO:0000256" key="7">
    <source>
        <dbReference type="SAM" id="Phobius"/>
    </source>
</evidence>
<feature type="transmembrane region" description="Helical" evidence="7">
    <location>
        <begin position="110"/>
        <end position="131"/>
    </location>
</feature>
<feature type="transmembrane region" description="Helical" evidence="7">
    <location>
        <begin position="333"/>
        <end position="352"/>
    </location>
</feature>
<dbReference type="RefSeq" id="WP_103357448.1">
    <property type="nucleotide sequence ID" value="NZ_CP113107.1"/>
</dbReference>
<feature type="transmembrane region" description="Helical" evidence="7">
    <location>
        <begin position="12"/>
        <end position="33"/>
    </location>
</feature>
<dbReference type="PROSITE" id="PS50850">
    <property type="entry name" value="MFS"/>
    <property type="match status" value="1"/>
</dbReference>
<feature type="transmembrane region" description="Helical" evidence="7">
    <location>
        <begin position="169"/>
        <end position="187"/>
    </location>
</feature>
<evidence type="ECO:0000259" key="8">
    <source>
        <dbReference type="PROSITE" id="PS50850"/>
    </source>
</evidence>
<dbReference type="Pfam" id="PF07690">
    <property type="entry name" value="MFS_1"/>
    <property type="match status" value="1"/>
</dbReference>